<dbReference type="RefSeq" id="WP_183628108.1">
    <property type="nucleotide sequence ID" value="NZ_JACIHI010000012.1"/>
</dbReference>
<proteinExistence type="predicted"/>
<comment type="caution">
    <text evidence="1">The sequence shown here is derived from an EMBL/GenBank/DDBJ whole genome shotgun (WGS) entry which is preliminary data.</text>
</comment>
<dbReference type="InterPro" id="IPR036393">
    <property type="entry name" value="AceGlu_kinase-like_sf"/>
</dbReference>
<dbReference type="Proteomes" id="UP000533724">
    <property type="component" value="Unassembled WGS sequence"/>
</dbReference>
<sequence>MKTTIVNFESSSFRDPCHYARVARRLAELRTAGGSKIIAVVSAMSGMTDKRKAAMLGVNGETSPSNLDAALTTGEMLTKSSAQKSRAT</sequence>
<evidence type="ECO:0000313" key="2">
    <source>
        <dbReference type="Proteomes" id="UP000533724"/>
    </source>
</evidence>
<evidence type="ECO:0000313" key="1">
    <source>
        <dbReference type="EMBL" id="MBB4441602.1"/>
    </source>
</evidence>
<protein>
    <recommendedName>
        <fullName evidence="3">Aspartate/glutamate/uridylate kinase domain-containing protein</fullName>
    </recommendedName>
</protein>
<dbReference type="Gene3D" id="3.40.1160.10">
    <property type="entry name" value="Acetylglutamate kinase-like"/>
    <property type="match status" value="1"/>
</dbReference>
<evidence type="ECO:0008006" key="3">
    <source>
        <dbReference type="Google" id="ProtNLM"/>
    </source>
</evidence>
<organism evidence="1 2">
    <name type="scientific">Rhizobium esperanzae</name>
    <dbReference type="NCBI Taxonomy" id="1967781"/>
    <lineage>
        <taxon>Bacteria</taxon>
        <taxon>Pseudomonadati</taxon>
        <taxon>Pseudomonadota</taxon>
        <taxon>Alphaproteobacteria</taxon>
        <taxon>Hyphomicrobiales</taxon>
        <taxon>Rhizobiaceae</taxon>
        <taxon>Rhizobium/Agrobacterium group</taxon>
        <taxon>Rhizobium</taxon>
    </lineage>
</organism>
<reference evidence="1 2" key="1">
    <citation type="submission" date="2020-08" db="EMBL/GenBank/DDBJ databases">
        <title>Genomic Encyclopedia of Type Strains, Phase IV (KMG-V): Genome sequencing to study the core and pangenomes of soil and plant-associated prokaryotes.</title>
        <authorList>
            <person name="Whitman W."/>
        </authorList>
    </citation>
    <scope>NUCLEOTIDE SEQUENCE [LARGE SCALE GENOMIC DNA]</scope>
    <source>
        <strain evidence="1 2">SEMIA 414</strain>
    </source>
</reference>
<dbReference type="SUPFAM" id="SSF53633">
    <property type="entry name" value="Carbamate kinase-like"/>
    <property type="match status" value="1"/>
</dbReference>
<dbReference type="AlphaFoldDB" id="A0A7W6UQY2"/>
<gene>
    <name evidence="1" type="ORF">GGE15_004891</name>
</gene>
<accession>A0A7W6UQY2</accession>
<dbReference type="EMBL" id="JACIHI010000012">
    <property type="protein sequence ID" value="MBB4441602.1"/>
    <property type="molecule type" value="Genomic_DNA"/>
</dbReference>
<name>A0A7W6UQY2_9HYPH</name>